<gene>
    <name evidence="3" type="ORF">F3W84_01635</name>
</gene>
<dbReference type="Pfam" id="PF07007">
    <property type="entry name" value="LprI"/>
    <property type="match status" value="1"/>
</dbReference>
<accession>A0A5N1K3Y4</accession>
<dbReference type="Gene3D" id="1.20.1270.180">
    <property type="match status" value="1"/>
</dbReference>
<reference evidence="3 4" key="1">
    <citation type="submission" date="2019-09" db="EMBL/GenBank/DDBJ databases">
        <title>Biological control of the noxious weed angled onion (Allium triquetrum) thwarted by endophytic bacteria in Victoria, Australia.</title>
        <authorList>
            <person name="Tehranchian P."/>
            <person name="Adair R.J."/>
            <person name="Van T.H."/>
            <person name="Morrison P.D."/>
            <person name="Williams H."/>
            <person name="Lawrie A.C."/>
        </authorList>
    </citation>
    <scope>NUCLEOTIDE SEQUENCE [LARGE SCALE GENOMIC DNA]</scope>
    <source>
        <strain evidence="3 4">RPTAtOch1</strain>
    </source>
</reference>
<dbReference type="InterPro" id="IPR009739">
    <property type="entry name" value="LprI-like_N"/>
</dbReference>
<feature type="domain" description="Lysozyme inhibitor LprI-like N-terminal" evidence="2">
    <location>
        <begin position="37"/>
        <end position="125"/>
    </location>
</feature>
<dbReference type="InterPro" id="IPR052755">
    <property type="entry name" value="Lysozyme_Inhibitor_LprI"/>
</dbReference>
<feature type="signal peptide" evidence="1">
    <location>
        <begin position="1"/>
        <end position="34"/>
    </location>
</feature>
<evidence type="ECO:0000256" key="1">
    <source>
        <dbReference type="SAM" id="SignalP"/>
    </source>
</evidence>
<dbReference type="RefSeq" id="WP_151091239.1">
    <property type="nucleotide sequence ID" value="NZ_VYXQ01000001.1"/>
</dbReference>
<dbReference type="AlphaFoldDB" id="A0A5N1K3Y4"/>
<sequence>MNLKLTALRLSVLSVLSVLAVLAALCALSAPAWAIDCSKAQTPSEKLICSSKSLQKADSRLNKTYAATLKAAPDEEIRTMLVASQKRWIAARDKALEGIIEDSTPDDKSATQVANDMIAERTAQLEEKGRTSLIEVARKQQTFLKQFSGGDYAGYETSCDMLPPDQTYNCFPTRHYQNDDRVCSVEEYWATNTGYTKRFIADIVDGKPKLIASCSFNGDDNTCPTTSGEGRSWNVKPEAQSALYSSKPELKLDGEVNDSDDYDWLKTCLTDKSFPVADPTRSGVAE</sequence>
<protein>
    <submittedName>
        <fullName evidence="3">DUF1311 domain-containing protein</fullName>
    </submittedName>
</protein>
<comment type="caution">
    <text evidence="3">The sequence shown here is derived from an EMBL/GenBank/DDBJ whole genome shotgun (WGS) entry which is preliminary data.</text>
</comment>
<dbReference type="Proteomes" id="UP000327108">
    <property type="component" value="Unassembled WGS sequence"/>
</dbReference>
<dbReference type="EMBL" id="VYXQ01000001">
    <property type="protein sequence ID" value="KAA9371132.1"/>
    <property type="molecule type" value="Genomic_DNA"/>
</dbReference>
<evidence type="ECO:0000313" key="4">
    <source>
        <dbReference type="Proteomes" id="UP000327108"/>
    </source>
</evidence>
<keyword evidence="4" id="KW-1185">Reference proteome</keyword>
<feature type="chain" id="PRO_5024301547" evidence="1">
    <location>
        <begin position="35"/>
        <end position="286"/>
    </location>
</feature>
<proteinExistence type="predicted"/>
<dbReference type="PANTHER" id="PTHR37549:SF1">
    <property type="entry name" value="LIPOPROTEIN LPRI"/>
    <property type="match status" value="1"/>
</dbReference>
<keyword evidence="1" id="KW-0732">Signal</keyword>
<evidence type="ECO:0000313" key="3">
    <source>
        <dbReference type="EMBL" id="KAA9371132.1"/>
    </source>
</evidence>
<dbReference type="PANTHER" id="PTHR37549">
    <property type="entry name" value="LIPOPROTEIN LPRI"/>
    <property type="match status" value="1"/>
</dbReference>
<dbReference type="GO" id="GO:0005576">
    <property type="term" value="C:extracellular region"/>
    <property type="evidence" value="ECO:0007669"/>
    <property type="project" value="TreeGrafter"/>
</dbReference>
<name>A0A5N1K3Y4_9HYPH</name>
<organism evidence="3 4">
    <name type="scientific">Ochrobactrum quorumnocens</name>
    <dbReference type="NCBI Taxonomy" id="271865"/>
    <lineage>
        <taxon>Bacteria</taxon>
        <taxon>Pseudomonadati</taxon>
        <taxon>Pseudomonadota</taxon>
        <taxon>Alphaproteobacteria</taxon>
        <taxon>Hyphomicrobiales</taxon>
        <taxon>Brucellaceae</taxon>
        <taxon>Brucella/Ochrobactrum group</taxon>
        <taxon>Ochrobactrum</taxon>
    </lineage>
</organism>
<evidence type="ECO:0000259" key="2">
    <source>
        <dbReference type="Pfam" id="PF07007"/>
    </source>
</evidence>